<evidence type="ECO:0000259" key="5">
    <source>
        <dbReference type="PROSITE" id="PS50977"/>
    </source>
</evidence>
<evidence type="ECO:0000256" key="1">
    <source>
        <dbReference type="ARBA" id="ARBA00023015"/>
    </source>
</evidence>
<dbReference type="PANTHER" id="PTHR30055">
    <property type="entry name" value="HTH-TYPE TRANSCRIPTIONAL REGULATOR RUTR"/>
    <property type="match status" value="1"/>
</dbReference>
<dbReference type="PROSITE" id="PS50977">
    <property type="entry name" value="HTH_TETR_2"/>
    <property type="match status" value="1"/>
</dbReference>
<evidence type="ECO:0000256" key="2">
    <source>
        <dbReference type="ARBA" id="ARBA00023125"/>
    </source>
</evidence>
<dbReference type="Gene3D" id="1.10.357.10">
    <property type="entry name" value="Tetracycline Repressor, domain 2"/>
    <property type="match status" value="1"/>
</dbReference>
<dbReference type="InterPro" id="IPR050109">
    <property type="entry name" value="HTH-type_TetR-like_transc_reg"/>
</dbReference>
<feature type="DNA-binding region" description="H-T-H motif" evidence="4">
    <location>
        <begin position="22"/>
        <end position="41"/>
    </location>
</feature>
<dbReference type="Pfam" id="PF09209">
    <property type="entry name" value="CecR_C"/>
    <property type="match status" value="1"/>
</dbReference>
<dbReference type="Gene3D" id="1.10.10.60">
    <property type="entry name" value="Homeodomain-like"/>
    <property type="match status" value="1"/>
</dbReference>
<sequence>MTQQLLLTAIDHFGKSGFDGASTRAIASASGTAMSSITYHYGGKKGLYLAAADHIAESLSEGLGPILANAREHAAAPRNQAVETILLLLDGMATMMLSPASEPWARFIIREQQQPTEAFERLYLGAMRDVTETLVALVKRARPDLDDFEARATSIFLHGHALTLRAGRAAVHRVLGYETLDDDVCQRLRKRLRVHALRILTEEEVPS</sequence>
<name>A0A3D9FL33_9SPHN</name>
<keyword evidence="7" id="KW-1185">Reference proteome</keyword>
<dbReference type="Proteomes" id="UP000256310">
    <property type="component" value="Unassembled WGS sequence"/>
</dbReference>
<proteinExistence type="predicted"/>
<evidence type="ECO:0000313" key="6">
    <source>
        <dbReference type="EMBL" id="RED17806.1"/>
    </source>
</evidence>
<protein>
    <submittedName>
        <fullName evidence="6">TetR family transcriptional regulator</fullName>
    </submittedName>
</protein>
<reference evidence="6 7" key="1">
    <citation type="submission" date="2018-07" db="EMBL/GenBank/DDBJ databases">
        <title>Genomic Encyclopedia of Type Strains, Phase IV (KMG-IV): sequencing the most valuable type-strain genomes for metagenomic binning, comparative biology and taxonomic classification.</title>
        <authorList>
            <person name="Goeker M."/>
        </authorList>
    </citation>
    <scope>NUCLEOTIDE SEQUENCE [LARGE SCALE GENOMIC DNA]</scope>
    <source>
        <strain evidence="6 7">DSM 26725</strain>
    </source>
</reference>
<dbReference type="OrthoDB" id="2356263at2"/>
<keyword evidence="3" id="KW-0804">Transcription</keyword>
<evidence type="ECO:0000313" key="7">
    <source>
        <dbReference type="Proteomes" id="UP000256310"/>
    </source>
</evidence>
<dbReference type="InterPro" id="IPR036271">
    <property type="entry name" value="Tet_transcr_reg_TetR-rel_C_sf"/>
</dbReference>
<dbReference type="GO" id="GO:0000976">
    <property type="term" value="F:transcription cis-regulatory region binding"/>
    <property type="evidence" value="ECO:0007669"/>
    <property type="project" value="TreeGrafter"/>
</dbReference>
<dbReference type="InterPro" id="IPR001647">
    <property type="entry name" value="HTH_TetR"/>
</dbReference>
<comment type="caution">
    <text evidence="6">The sequence shown here is derived from an EMBL/GenBank/DDBJ whole genome shotgun (WGS) entry which is preliminary data.</text>
</comment>
<keyword evidence="1" id="KW-0805">Transcription regulation</keyword>
<organism evidence="6 7">
    <name type="scientific">Parasphingopyxis lamellibrachiae</name>
    <dbReference type="NCBI Taxonomy" id="680125"/>
    <lineage>
        <taxon>Bacteria</taxon>
        <taxon>Pseudomonadati</taxon>
        <taxon>Pseudomonadota</taxon>
        <taxon>Alphaproteobacteria</taxon>
        <taxon>Sphingomonadales</taxon>
        <taxon>Sphingomonadaceae</taxon>
        <taxon>Parasphingopyxis</taxon>
    </lineage>
</organism>
<dbReference type="GO" id="GO:0003700">
    <property type="term" value="F:DNA-binding transcription factor activity"/>
    <property type="evidence" value="ECO:0007669"/>
    <property type="project" value="TreeGrafter"/>
</dbReference>
<dbReference type="Pfam" id="PF00440">
    <property type="entry name" value="TetR_N"/>
    <property type="match status" value="1"/>
</dbReference>
<dbReference type="SUPFAM" id="SSF48498">
    <property type="entry name" value="Tetracyclin repressor-like, C-terminal domain"/>
    <property type="match status" value="1"/>
</dbReference>
<dbReference type="EMBL" id="QRDP01000004">
    <property type="protein sequence ID" value="RED17806.1"/>
    <property type="molecule type" value="Genomic_DNA"/>
</dbReference>
<dbReference type="PANTHER" id="PTHR30055:SF234">
    <property type="entry name" value="HTH-TYPE TRANSCRIPTIONAL REGULATOR BETI"/>
    <property type="match status" value="1"/>
</dbReference>
<evidence type="ECO:0000256" key="4">
    <source>
        <dbReference type="PROSITE-ProRule" id="PRU00335"/>
    </source>
</evidence>
<accession>A0A3D9FL33</accession>
<dbReference type="SUPFAM" id="SSF46689">
    <property type="entry name" value="Homeodomain-like"/>
    <property type="match status" value="1"/>
</dbReference>
<gene>
    <name evidence="6" type="ORF">DFR46_2860</name>
</gene>
<dbReference type="InterPro" id="IPR009057">
    <property type="entry name" value="Homeodomain-like_sf"/>
</dbReference>
<dbReference type="InterPro" id="IPR015292">
    <property type="entry name" value="Tscrpt_reg_YbiH_C"/>
</dbReference>
<feature type="domain" description="HTH tetR-type" evidence="5">
    <location>
        <begin position="1"/>
        <end position="59"/>
    </location>
</feature>
<keyword evidence="2 4" id="KW-0238">DNA-binding</keyword>
<dbReference type="AlphaFoldDB" id="A0A3D9FL33"/>
<evidence type="ECO:0000256" key="3">
    <source>
        <dbReference type="ARBA" id="ARBA00023163"/>
    </source>
</evidence>